<dbReference type="Proteomes" id="UP000576087">
    <property type="component" value="Unassembled WGS sequence"/>
</dbReference>
<dbReference type="Proteomes" id="UP000524535">
    <property type="component" value="Unassembled WGS sequence"/>
</dbReference>
<dbReference type="EMBL" id="JACIGW010000002">
    <property type="protein sequence ID" value="MBB4348597.1"/>
    <property type="molecule type" value="Genomic_DNA"/>
</dbReference>
<dbReference type="EMBL" id="JACIHM010000002">
    <property type="protein sequence ID" value="MBB4446524.1"/>
    <property type="molecule type" value="Genomic_DNA"/>
</dbReference>
<accession>A0A7W6UZR8</accession>
<evidence type="ECO:0000313" key="3">
    <source>
        <dbReference type="EMBL" id="MBB4446524.1"/>
    </source>
</evidence>
<evidence type="ECO:0000313" key="5">
    <source>
        <dbReference type="Proteomes" id="UP000524535"/>
    </source>
</evidence>
<sequence>MPPGLMPPDLMVAGLMVAGLNSDHSGRAGFWQKGGLGFKEQSKGTMPG</sequence>
<evidence type="ECO:0000313" key="4">
    <source>
        <dbReference type="Proteomes" id="UP000520770"/>
    </source>
</evidence>
<name>A0A7W6UZR8_9HYPH</name>
<reference evidence="4 5" key="1">
    <citation type="submission" date="2020-08" db="EMBL/GenBank/DDBJ databases">
        <title>Genomic Encyclopedia of Type Strains, Phase IV (KMG-V): Genome sequencing to study the core and pangenomes of soil and plant-associated prokaryotes.</title>
        <authorList>
            <person name="Whitman W."/>
        </authorList>
    </citation>
    <scope>NUCLEOTIDE SEQUENCE [LARGE SCALE GENOMIC DNA]</scope>
    <source>
        <strain evidence="2 5">SEMIA 444</strain>
        <strain evidence="1 4">SEMIA 448</strain>
        <strain evidence="3 6">SEMIA 452</strain>
    </source>
</reference>
<protein>
    <submittedName>
        <fullName evidence="3">Uncharacterized protein</fullName>
    </submittedName>
</protein>
<gene>
    <name evidence="2" type="ORF">GGE31_002338</name>
    <name evidence="1" type="ORF">GGE33_002339</name>
    <name evidence="3" type="ORF">GGE35_002340</name>
</gene>
<evidence type="ECO:0000313" key="2">
    <source>
        <dbReference type="EMBL" id="MBB4411833.1"/>
    </source>
</evidence>
<proteinExistence type="predicted"/>
<evidence type="ECO:0000313" key="1">
    <source>
        <dbReference type="EMBL" id="MBB4348597.1"/>
    </source>
</evidence>
<keyword evidence="5" id="KW-1185">Reference proteome</keyword>
<dbReference type="Proteomes" id="UP000520770">
    <property type="component" value="Unassembled WGS sequence"/>
</dbReference>
<dbReference type="EMBL" id="JACIGY010000002">
    <property type="protein sequence ID" value="MBB4411833.1"/>
    <property type="molecule type" value="Genomic_DNA"/>
</dbReference>
<organism evidence="3 6">
    <name type="scientific">Aliirhizobium cellulosilyticum</name>
    <dbReference type="NCBI Taxonomy" id="393664"/>
    <lineage>
        <taxon>Bacteria</taxon>
        <taxon>Pseudomonadati</taxon>
        <taxon>Pseudomonadota</taxon>
        <taxon>Alphaproteobacteria</taxon>
        <taxon>Hyphomicrobiales</taxon>
        <taxon>Rhizobiaceae</taxon>
        <taxon>Aliirhizobium</taxon>
    </lineage>
</organism>
<evidence type="ECO:0000313" key="6">
    <source>
        <dbReference type="Proteomes" id="UP000576087"/>
    </source>
</evidence>
<comment type="caution">
    <text evidence="3">The sequence shown here is derived from an EMBL/GenBank/DDBJ whole genome shotgun (WGS) entry which is preliminary data.</text>
</comment>
<dbReference type="AlphaFoldDB" id="A0A7W6UZR8"/>